<dbReference type="Proteomes" id="UP000694864">
    <property type="component" value="Chromosome 8"/>
</dbReference>
<organism evidence="1 2">
    <name type="scientific">Camelina sativa</name>
    <name type="common">False flax</name>
    <name type="synonym">Myagrum sativum</name>
    <dbReference type="NCBI Taxonomy" id="90675"/>
    <lineage>
        <taxon>Eukaryota</taxon>
        <taxon>Viridiplantae</taxon>
        <taxon>Streptophyta</taxon>
        <taxon>Embryophyta</taxon>
        <taxon>Tracheophyta</taxon>
        <taxon>Spermatophyta</taxon>
        <taxon>Magnoliopsida</taxon>
        <taxon>eudicotyledons</taxon>
        <taxon>Gunneridae</taxon>
        <taxon>Pentapetalae</taxon>
        <taxon>rosids</taxon>
        <taxon>malvids</taxon>
        <taxon>Brassicales</taxon>
        <taxon>Brassicaceae</taxon>
        <taxon>Camelineae</taxon>
        <taxon>Camelina</taxon>
    </lineage>
</organism>
<gene>
    <name evidence="2" type="primary">LOC109125964</name>
</gene>
<accession>A0ABM1QC46</accession>
<evidence type="ECO:0000313" key="1">
    <source>
        <dbReference type="Proteomes" id="UP000694864"/>
    </source>
</evidence>
<protein>
    <submittedName>
        <fullName evidence="2">Uncharacterized protein LOC109125964</fullName>
    </submittedName>
</protein>
<keyword evidence="1" id="KW-1185">Reference proteome</keyword>
<dbReference type="PANTHER" id="PTHR33116:SF86">
    <property type="entry name" value="REVERSE TRANSCRIPTASE DOMAIN-CONTAINING PROTEIN"/>
    <property type="match status" value="1"/>
</dbReference>
<evidence type="ECO:0000313" key="2">
    <source>
        <dbReference type="RefSeq" id="XP_019084334.1"/>
    </source>
</evidence>
<proteinExistence type="predicted"/>
<name>A0ABM1QC46_CAMSA</name>
<reference evidence="2" key="2">
    <citation type="submission" date="2025-08" db="UniProtKB">
        <authorList>
            <consortium name="RefSeq"/>
        </authorList>
    </citation>
    <scope>IDENTIFICATION</scope>
    <source>
        <tissue evidence="2">Leaf</tissue>
    </source>
</reference>
<sequence length="273" mass="31615">MPLPVYTMNCFKLPKGICEEINRILANYWWSKTPGKRSMHSVSWERLGLPKKEGGLGFRDLEKFNMDLLGKQIWRILQAPTSLLTRFLKARYYSTSNIFTAGSSNHPSFIWKSLLEGQDMIQQGMRFLIGNGANTNVWVDPWLPTNQPRPPRRIEGINMNTLQVKDLITTERQTWNMDLIRSIIVDEDVSIIQRIRLGPLSTPDLLGWHYNDSCMYTVKSGYWLATHMHEAQAVHPPPELQGFKTVVWKMDIAPKFNTSYGECFQGHYQQEHS</sequence>
<dbReference type="GeneID" id="109125964"/>
<reference evidence="1" key="1">
    <citation type="journal article" date="2014" name="Nat. Commun.">
        <title>The emerging biofuel crop Camelina sativa retains a highly undifferentiated hexaploid genome structure.</title>
        <authorList>
            <person name="Kagale S."/>
            <person name="Koh C."/>
            <person name="Nixon J."/>
            <person name="Bollina V."/>
            <person name="Clarke W.E."/>
            <person name="Tuteja R."/>
            <person name="Spillane C."/>
            <person name="Robinson S.J."/>
            <person name="Links M.G."/>
            <person name="Clarke C."/>
            <person name="Higgins E.E."/>
            <person name="Huebert T."/>
            <person name="Sharpe A.G."/>
            <person name="Parkin I.A."/>
        </authorList>
    </citation>
    <scope>NUCLEOTIDE SEQUENCE [LARGE SCALE GENOMIC DNA]</scope>
    <source>
        <strain evidence="1">cv. DH55</strain>
    </source>
</reference>
<dbReference type="RefSeq" id="XP_019084334.1">
    <property type="nucleotide sequence ID" value="XM_019228789.1"/>
</dbReference>
<dbReference type="PANTHER" id="PTHR33116">
    <property type="entry name" value="REVERSE TRANSCRIPTASE ZINC-BINDING DOMAIN-CONTAINING PROTEIN-RELATED-RELATED"/>
    <property type="match status" value="1"/>
</dbReference>